<accession>A0A6A4S7F4</accession>
<gene>
    <name evidence="2" type="ORF">F2P81_015691</name>
</gene>
<protein>
    <submittedName>
        <fullName evidence="2">Uncharacterized protein</fullName>
    </submittedName>
</protein>
<dbReference type="AlphaFoldDB" id="A0A6A4S7F4"/>
<evidence type="ECO:0000256" key="1">
    <source>
        <dbReference type="SAM" id="MobiDB-lite"/>
    </source>
</evidence>
<dbReference type="EMBL" id="VEVO01000014">
    <property type="protein sequence ID" value="KAF0031136.1"/>
    <property type="molecule type" value="Genomic_DNA"/>
</dbReference>
<proteinExistence type="predicted"/>
<evidence type="ECO:0000313" key="2">
    <source>
        <dbReference type="EMBL" id="KAF0031136.1"/>
    </source>
</evidence>
<feature type="region of interest" description="Disordered" evidence="1">
    <location>
        <begin position="1"/>
        <end position="24"/>
    </location>
</feature>
<dbReference type="Proteomes" id="UP000438429">
    <property type="component" value="Unassembled WGS sequence"/>
</dbReference>
<reference evidence="2 3" key="1">
    <citation type="submission" date="2019-06" db="EMBL/GenBank/DDBJ databases">
        <title>Draft genomes of female and male turbot (Scophthalmus maximus).</title>
        <authorList>
            <person name="Xu H."/>
            <person name="Xu X.-W."/>
            <person name="Shao C."/>
            <person name="Chen S."/>
        </authorList>
    </citation>
    <scope>NUCLEOTIDE SEQUENCE [LARGE SCALE GENOMIC DNA]</scope>
    <source>
        <strain evidence="2">Ysfricsl-2016a</strain>
        <tissue evidence="2">Blood</tissue>
    </source>
</reference>
<name>A0A6A4S7F4_SCOMX</name>
<organism evidence="2 3">
    <name type="scientific">Scophthalmus maximus</name>
    <name type="common">Turbot</name>
    <name type="synonym">Psetta maxima</name>
    <dbReference type="NCBI Taxonomy" id="52904"/>
    <lineage>
        <taxon>Eukaryota</taxon>
        <taxon>Metazoa</taxon>
        <taxon>Chordata</taxon>
        <taxon>Craniata</taxon>
        <taxon>Vertebrata</taxon>
        <taxon>Euteleostomi</taxon>
        <taxon>Actinopterygii</taxon>
        <taxon>Neopterygii</taxon>
        <taxon>Teleostei</taxon>
        <taxon>Neoteleostei</taxon>
        <taxon>Acanthomorphata</taxon>
        <taxon>Carangaria</taxon>
        <taxon>Pleuronectiformes</taxon>
        <taxon>Pleuronectoidei</taxon>
        <taxon>Scophthalmidae</taxon>
        <taxon>Scophthalmus</taxon>
    </lineage>
</organism>
<evidence type="ECO:0000313" key="3">
    <source>
        <dbReference type="Proteomes" id="UP000438429"/>
    </source>
</evidence>
<comment type="caution">
    <text evidence="2">The sequence shown here is derived from an EMBL/GenBank/DDBJ whole genome shotgun (WGS) entry which is preliminary data.</text>
</comment>
<sequence length="81" mass="9735">MTFLRYSSADISETEKNEDVNSAPRRRHRVCPVSEFYEKLFFHLKCKQLLFIGDIYEILWLTIPDEEKPDTCNIQLVKLRR</sequence>